<proteinExistence type="predicted"/>
<feature type="domain" description="Peptidoglycan binding-like" evidence="1">
    <location>
        <begin position="4"/>
        <end position="56"/>
    </location>
</feature>
<sequence length="237" mass="26095">MITVRMVQERLAELGYDPGPIDGLRGRRTIVAVQQFQRDSGLVEDGLVGPATASALFNRPMDLWSVPDGEPWIDVAERMRGLHEDLDRAELSEFLKSDGGSAGDPSQVPWCADFVQTCIALSMPAEPLPNNPYVSANWVRFGKPVIPCQGAILCFWRENPESWKGHVGFMLGEDEEHFLVLGGNQANRVSEMPISKALLRENGCRWPATALASSELTSLIRSRSADFTLPLDMGGKK</sequence>
<dbReference type="EMBL" id="FXYE01000002">
    <property type="protein sequence ID" value="SMX44410.1"/>
    <property type="molecule type" value="Genomic_DNA"/>
</dbReference>
<organism evidence="2 3">
    <name type="scientific">Actibacterium lipolyticum</name>
    <dbReference type="NCBI Taxonomy" id="1524263"/>
    <lineage>
        <taxon>Bacteria</taxon>
        <taxon>Pseudomonadati</taxon>
        <taxon>Pseudomonadota</taxon>
        <taxon>Alphaproteobacteria</taxon>
        <taxon>Rhodobacterales</taxon>
        <taxon>Roseobacteraceae</taxon>
        <taxon>Actibacterium</taxon>
    </lineage>
</organism>
<dbReference type="SUPFAM" id="SSF47090">
    <property type="entry name" value="PGBD-like"/>
    <property type="match status" value="1"/>
</dbReference>
<dbReference type="AlphaFoldDB" id="A0A238KP42"/>
<dbReference type="RefSeq" id="WP_093967687.1">
    <property type="nucleotide sequence ID" value="NZ_FXYE01000002.1"/>
</dbReference>
<name>A0A238KP42_9RHOB</name>
<reference evidence="3" key="1">
    <citation type="submission" date="2017-05" db="EMBL/GenBank/DDBJ databases">
        <authorList>
            <person name="Rodrigo-Torres L."/>
            <person name="Arahal R. D."/>
            <person name="Lucena T."/>
        </authorList>
    </citation>
    <scope>NUCLEOTIDE SEQUENCE [LARGE SCALE GENOMIC DNA]</scope>
    <source>
        <strain evidence="3">CECT 8621</strain>
    </source>
</reference>
<evidence type="ECO:0000313" key="3">
    <source>
        <dbReference type="Proteomes" id="UP000202922"/>
    </source>
</evidence>
<gene>
    <name evidence="2" type="ORF">COL8621_02549</name>
</gene>
<dbReference type="OrthoDB" id="5395100at2"/>
<dbReference type="InterPro" id="IPR002477">
    <property type="entry name" value="Peptidoglycan-bd-like"/>
</dbReference>
<dbReference type="Pfam" id="PF01471">
    <property type="entry name" value="PG_binding_1"/>
    <property type="match status" value="1"/>
</dbReference>
<keyword evidence="3" id="KW-1185">Reference proteome</keyword>
<evidence type="ECO:0000259" key="1">
    <source>
        <dbReference type="Pfam" id="PF01471"/>
    </source>
</evidence>
<dbReference type="Proteomes" id="UP000202922">
    <property type="component" value="Unassembled WGS sequence"/>
</dbReference>
<accession>A0A238KP42</accession>
<dbReference type="InterPro" id="IPR036366">
    <property type="entry name" value="PGBDSf"/>
</dbReference>
<dbReference type="Gene3D" id="1.10.101.10">
    <property type="entry name" value="PGBD-like superfamily/PGBD"/>
    <property type="match status" value="1"/>
</dbReference>
<dbReference type="InterPro" id="IPR036365">
    <property type="entry name" value="PGBD-like_sf"/>
</dbReference>
<protein>
    <submittedName>
        <fullName evidence="2">Putative peptidoglycan binding domain protein</fullName>
    </submittedName>
</protein>
<evidence type="ECO:0000313" key="2">
    <source>
        <dbReference type="EMBL" id="SMX44410.1"/>
    </source>
</evidence>